<sequence>MGYCWASIEQETELDSIDDKHIENFKTKHNNIVELFEGQVLMKKGGYG</sequence>
<comment type="caution">
    <text evidence="1">The sequence shown here is derived from an EMBL/GenBank/DDBJ whole genome shotgun (WGS) entry which is preliminary data.</text>
</comment>
<dbReference type="Proteomes" id="UP000094056">
    <property type="component" value="Unassembled WGS sequence"/>
</dbReference>
<dbReference type="EMBL" id="MAYW01000078">
    <property type="protein sequence ID" value="ODS32098.1"/>
    <property type="molecule type" value="Genomic_DNA"/>
</dbReference>
<evidence type="ECO:0000313" key="1">
    <source>
        <dbReference type="EMBL" id="ODS32098.1"/>
    </source>
</evidence>
<dbReference type="AlphaFoldDB" id="A0A1E3X916"/>
<accession>A0A1E3X916</accession>
<protein>
    <submittedName>
        <fullName evidence="1">Uncharacterized protein</fullName>
    </submittedName>
</protein>
<evidence type="ECO:0000313" key="2">
    <source>
        <dbReference type="Proteomes" id="UP000094056"/>
    </source>
</evidence>
<gene>
    <name evidence="1" type="ORF">SCARUB_02805</name>
</gene>
<organism evidence="1 2">
    <name type="scientific">Candidatus Scalindua rubra</name>
    <dbReference type="NCBI Taxonomy" id="1872076"/>
    <lineage>
        <taxon>Bacteria</taxon>
        <taxon>Pseudomonadati</taxon>
        <taxon>Planctomycetota</taxon>
        <taxon>Candidatus Brocadiia</taxon>
        <taxon>Candidatus Brocadiales</taxon>
        <taxon>Candidatus Scalinduaceae</taxon>
        <taxon>Candidatus Scalindua</taxon>
    </lineage>
</organism>
<reference evidence="1 2" key="1">
    <citation type="submission" date="2016-07" db="EMBL/GenBank/DDBJ databases">
        <title>Draft genome of Scalindua rubra, obtained from a brine-seawater interface in the Red Sea, sheds light on salt adaptation in anammox bacteria.</title>
        <authorList>
            <person name="Speth D.R."/>
            <person name="Lagkouvardos I."/>
            <person name="Wang Y."/>
            <person name="Qian P.-Y."/>
            <person name="Dutilh B.E."/>
            <person name="Jetten M.S."/>
        </authorList>
    </citation>
    <scope>NUCLEOTIDE SEQUENCE [LARGE SCALE GENOMIC DNA]</scope>
    <source>
        <strain evidence="1">BSI-1</strain>
    </source>
</reference>
<name>A0A1E3X916_9BACT</name>
<proteinExistence type="predicted"/>